<keyword evidence="2" id="KW-1185">Reference proteome</keyword>
<dbReference type="EMBL" id="JACSPN010000049">
    <property type="protein sequence ID" value="MBE7702387.1"/>
    <property type="molecule type" value="Genomic_DNA"/>
</dbReference>
<proteinExistence type="predicted"/>
<dbReference type="AlphaFoldDB" id="A0A9D5UKW3"/>
<comment type="caution">
    <text evidence="1">The sequence shown here is derived from an EMBL/GenBank/DDBJ whole genome shotgun (WGS) entry which is preliminary data.</text>
</comment>
<evidence type="ECO:0000313" key="2">
    <source>
        <dbReference type="Proteomes" id="UP000822993"/>
    </source>
</evidence>
<dbReference type="Pfam" id="PF18143">
    <property type="entry name" value="HAD_SAK_2"/>
    <property type="match status" value="1"/>
</dbReference>
<dbReference type="RefSeq" id="WP_193721572.1">
    <property type="nucleotide sequence ID" value="NZ_JACSPN010000049.1"/>
</dbReference>
<name>A0A9D5UKW3_9CELL</name>
<reference evidence="1 2" key="1">
    <citation type="submission" date="2020-08" db="EMBL/GenBank/DDBJ databases">
        <title>A Genomic Blueprint of the Chicken Gut Microbiome.</title>
        <authorList>
            <person name="Gilroy R."/>
            <person name="Ravi A."/>
            <person name="Getino M."/>
            <person name="Pursley I."/>
            <person name="Horton D.L."/>
            <person name="Alikhan N.-F."/>
            <person name="Baker D."/>
            <person name="Gharbi K."/>
            <person name="Hall N."/>
            <person name="Watson M."/>
            <person name="Adriaenssens E.M."/>
            <person name="Foster-Nyarko E."/>
            <person name="Jarju S."/>
            <person name="Secka A."/>
            <person name="Antonio M."/>
            <person name="Oren A."/>
            <person name="Chaudhuri R."/>
            <person name="La Ragione R.M."/>
            <person name="Hildebrand F."/>
            <person name="Pallen M.J."/>
        </authorList>
    </citation>
    <scope>NUCLEOTIDE SEQUENCE [LARGE SCALE GENOMIC DNA]</scope>
    <source>
        <strain evidence="1 2">Sa1BUA8</strain>
    </source>
</reference>
<sequence length="170" mass="17889">MTAAPRPILFLDVDGTLLPFGGPGMPSAPGPPGSWTAASNPHLSRVDRNLGPLLSGLGCELMWATAWMQEANEVIAPLLGLPPLPVADLPAYSGDRGADSLQWKTRALVRTAAGRPFVWVDDVIGQVDRGWVEADHPAPALLHQVEPSVGLTVPDVAVISAWLRELPAAG</sequence>
<organism evidence="1 2">
    <name type="scientific">Oerskovia douganii</name>
    <dbReference type="NCBI Taxonomy" id="2762210"/>
    <lineage>
        <taxon>Bacteria</taxon>
        <taxon>Bacillati</taxon>
        <taxon>Actinomycetota</taxon>
        <taxon>Actinomycetes</taxon>
        <taxon>Micrococcales</taxon>
        <taxon>Cellulomonadaceae</taxon>
        <taxon>Oerskovia</taxon>
    </lineage>
</organism>
<evidence type="ECO:0000313" key="1">
    <source>
        <dbReference type="EMBL" id="MBE7702387.1"/>
    </source>
</evidence>
<accession>A0A9D5UKW3</accession>
<dbReference type="Proteomes" id="UP000822993">
    <property type="component" value="Unassembled WGS sequence"/>
</dbReference>
<gene>
    <name evidence="1" type="ORF">H9623_19030</name>
</gene>
<evidence type="ECO:0008006" key="3">
    <source>
        <dbReference type="Google" id="ProtNLM"/>
    </source>
</evidence>
<protein>
    <recommendedName>
        <fullName evidence="3">Secreted protein</fullName>
    </recommendedName>
</protein>